<evidence type="ECO:0000313" key="14">
    <source>
        <dbReference type="EMBL" id="GGC90597.1"/>
    </source>
</evidence>
<reference evidence="14" key="1">
    <citation type="journal article" date="2014" name="Int. J. Syst. Evol. Microbiol.">
        <title>Complete genome sequence of Corynebacterium casei LMG S-19264T (=DSM 44701T), isolated from a smear-ripened cheese.</title>
        <authorList>
            <consortium name="US DOE Joint Genome Institute (JGI-PGF)"/>
            <person name="Walter F."/>
            <person name="Albersmeier A."/>
            <person name="Kalinowski J."/>
            <person name="Ruckert C."/>
        </authorList>
    </citation>
    <scope>NUCLEOTIDE SEQUENCE</scope>
    <source>
        <strain evidence="14">CGMCC 1.10998</strain>
    </source>
</reference>
<keyword evidence="9" id="KW-1133">Transmembrane helix</keyword>
<dbReference type="GO" id="GO:0015562">
    <property type="term" value="F:efflux transmembrane transporter activity"/>
    <property type="evidence" value="ECO:0007669"/>
    <property type="project" value="TreeGrafter"/>
</dbReference>
<protein>
    <recommendedName>
        <fullName evidence="16">Membrane fusion protein, multidrug efflux system</fullName>
    </recommendedName>
</protein>
<gene>
    <name evidence="14" type="ORF">GCM10011396_42290</name>
</gene>
<keyword evidence="5" id="KW-0997">Cell inner membrane</keyword>
<evidence type="ECO:0000256" key="4">
    <source>
        <dbReference type="ARBA" id="ARBA00022475"/>
    </source>
</evidence>
<feature type="region of interest" description="Disordered" evidence="8">
    <location>
        <begin position="1"/>
        <end position="27"/>
    </location>
</feature>
<dbReference type="Gene3D" id="1.10.287.470">
    <property type="entry name" value="Helix hairpin bin"/>
    <property type="match status" value="1"/>
</dbReference>
<dbReference type="Gene3D" id="2.40.30.170">
    <property type="match status" value="2"/>
</dbReference>
<dbReference type="Gene3D" id="2.40.420.20">
    <property type="match status" value="1"/>
</dbReference>
<feature type="region of interest" description="Disordered" evidence="8">
    <location>
        <begin position="291"/>
        <end position="344"/>
    </location>
</feature>
<evidence type="ECO:0000259" key="11">
    <source>
        <dbReference type="Pfam" id="PF25917"/>
    </source>
</evidence>
<dbReference type="EMBL" id="BMED01000005">
    <property type="protein sequence ID" value="GGC90597.1"/>
    <property type="molecule type" value="Genomic_DNA"/>
</dbReference>
<feature type="domain" description="Multidrug resistance protein MdtA-like alpha-helical hairpin" evidence="10">
    <location>
        <begin position="148"/>
        <end position="217"/>
    </location>
</feature>
<reference evidence="14" key="2">
    <citation type="submission" date="2020-09" db="EMBL/GenBank/DDBJ databases">
        <authorList>
            <person name="Sun Q."/>
            <person name="Zhou Y."/>
        </authorList>
    </citation>
    <scope>NUCLEOTIDE SEQUENCE</scope>
    <source>
        <strain evidence="14">CGMCC 1.10998</strain>
    </source>
</reference>
<evidence type="ECO:0000256" key="2">
    <source>
        <dbReference type="ARBA" id="ARBA00009477"/>
    </source>
</evidence>
<dbReference type="InterPro" id="IPR058625">
    <property type="entry name" value="MdtA-like_BSH"/>
</dbReference>
<feature type="coiled-coil region" evidence="7">
    <location>
        <begin position="148"/>
        <end position="175"/>
    </location>
</feature>
<dbReference type="Proteomes" id="UP000637423">
    <property type="component" value="Unassembled WGS sequence"/>
</dbReference>
<evidence type="ECO:0000259" key="13">
    <source>
        <dbReference type="Pfam" id="PF25967"/>
    </source>
</evidence>
<evidence type="ECO:0000256" key="1">
    <source>
        <dbReference type="ARBA" id="ARBA00004236"/>
    </source>
</evidence>
<dbReference type="SUPFAM" id="SSF111369">
    <property type="entry name" value="HlyD-like secretion proteins"/>
    <property type="match status" value="2"/>
</dbReference>
<organism evidence="14 15">
    <name type="scientific">Undibacterium terreum</name>
    <dbReference type="NCBI Taxonomy" id="1224302"/>
    <lineage>
        <taxon>Bacteria</taxon>
        <taxon>Pseudomonadati</taxon>
        <taxon>Pseudomonadota</taxon>
        <taxon>Betaproteobacteria</taxon>
        <taxon>Burkholderiales</taxon>
        <taxon>Oxalobacteraceae</taxon>
        <taxon>Undibacterium</taxon>
    </lineage>
</organism>
<feature type="compositionally biased region" description="Basic and acidic residues" evidence="8">
    <location>
        <begin position="315"/>
        <end position="344"/>
    </location>
</feature>
<feature type="domain" description="Multidrug resistance protein MdtA-like barrel-sandwich hybrid" evidence="11">
    <location>
        <begin position="108"/>
        <end position="250"/>
    </location>
</feature>
<comment type="similarity">
    <text evidence="2">Belongs to the membrane fusion protein (MFP) (TC 8.A.1) family.</text>
</comment>
<evidence type="ECO:0000259" key="12">
    <source>
        <dbReference type="Pfam" id="PF25944"/>
    </source>
</evidence>
<keyword evidence="15" id="KW-1185">Reference proteome</keyword>
<evidence type="ECO:0000256" key="9">
    <source>
        <dbReference type="SAM" id="Phobius"/>
    </source>
</evidence>
<dbReference type="InterPro" id="IPR058627">
    <property type="entry name" value="MdtA-like_C"/>
</dbReference>
<comment type="caution">
    <text evidence="14">The sequence shown here is derived from an EMBL/GenBank/DDBJ whole genome shotgun (WGS) entry which is preliminary data.</text>
</comment>
<dbReference type="Pfam" id="PF25917">
    <property type="entry name" value="BSH_RND"/>
    <property type="match status" value="1"/>
</dbReference>
<dbReference type="Pfam" id="PF25967">
    <property type="entry name" value="RND-MFP_C"/>
    <property type="match status" value="1"/>
</dbReference>
<feature type="compositionally biased region" description="Gly residues" evidence="8">
    <location>
        <begin position="59"/>
        <end position="77"/>
    </location>
</feature>
<dbReference type="NCBIfam" id="TIGR01730">
    <property type="entry name" value="RND_mfp"/>
    <property type="match status" value="1"/>
</dbReference>
<dbReference type="Gene3D" id="2.40.50.100">
    <property type="match status" value="1"/>
</dbReference>
<evidence type="ECO:0000256" key="5">
    <source>
        <dbReference type="ARBA" id="ARBA00022519"/>
    </source>
</evidence>
<evidence type="ECO:0000256" key="8">
    <source>
        <dbReference type="SAM" id="MobiDB-lite"/>
    </source>
</evidence>
<feature type="compositionally biased region" description="Low complexity" evidence="8">
    <location>
        <begin position="13"/>
        <end position="24"/>
    </location>
</feature>
<dbReference type="PANTHER" id="PTHR30469:SF12">
    <property type="entry name" value="MULTIDRUG RESISTANCE PROTEIN MDTA"/>
    <property type="match status" value="1"/>
</dbReference>
<dbReference type="AlphaFoldDB" id="A0A916XNR1"/>
<feature type="compositionally biased region" description="Gly residues" evidence="8">
    <location>
        <begin position="492"/>
        <end position="510"/>
    </location>
</feature>
<name>A0A916XNR1_9BURK</name>
<dbReference type="Pfam" id="PF25876">
    <property type="entry name" value="HH_MFP_RND"/>
    <property type="match status" value="1"/>
</dbReference>
<keyword evidence="4" id="KW-1003">Cell membrane</keyword>
<evidence type="ECO:0000313" key="15">
    <source>
        <dbReference type="Proteomes" id="UP000637423"/>
    </source>
</evidence>
<keyword evidence="9" id="KW-0812">Transmembrane</keyword>
<evidence type="ECO:0000256" key="7">
    <source>
        <dbReference type="SAM" id="Coils"/>
    </source>
</evidence>
<feature type="region of interest" description="Disordered" evidence="8">
    <location>
        <begin position="59"/>
        <end position="80"/>
    </location>
</feature>
<sequence length="564" mass="58321">MDSHDNAQGVSRPATTNPTDPAPAAKRRGRSYKGIILALTGLAILGGLSWYLTHRDAGGGGGAGRPGGPGGPGGGRGAPATTVGVATAERADIPVLLEALGSVTAAANVTVRPQVSGVLQQLLYREGQMVKAGQVLAIIDPRQFEMSLMQATGQRQRDEAQLENARLTLKRYRTLLDQDSIARQDVDTQDSLVKQLEGTVLTDKAAEGTARLNLGYTKVIAPVSGRVGLRVVDVGNVVSSGDAGGIAVITQISPIDVEFSIPQDQVPEVQARTMGIRTYASAQNLQSAQNNQIAQTTELSAGGIRRGDQAGAKGGAEDKGKHKDRSKDGSKDANKDGSDAKDAKDGTKLVPLAVTALDRSRVATLDTGRFLALDNQVDTQTGTVKAKARFPNEKLNLFPSQFVNVKLLLHTIQNTLVIPVTALRHGSKGDFVYVLNTEDRTVALRPVTRGQATVEKVEITSGLQAGEKVITEGADRLKDGAKVTLPGDRPAGKGGANGAAGAGSAGSAGGEKGKGRHRQQSAGEAGTAASSAASSAPASDASASAASGAASGERRHRRQQEASQ</sequence>
<dbReference type="Pfam" id="PF25944">
    <property type="entry name" value="Beta-barrel_RND"/>
    <property type="match status" value="1"/>
</dbReference>
<dbReference type="PANTHER" id="PTHR30469">
    <property type="entry name" value="MULTIDRUG RESISTANCE PROTEIN MDTA"/>
    <property type="match status" value="1"/>
</dbReference>
<feature type="transmembrane region" description="Helical" evidence="9">
    <location>
        <begin position="34"/>
        <end position="52"/>
    </location>
</feature>
<keyword evidence="3" id="KW-0813">Transport</keyword>
<evidence type="ECO:0008006" key="16">
    <source>
        <dbReference type="Google" id="ProtNLM"/>
    </source>
</evidence>
<dbReference type="InterPro" id="IPR006143">
    <property type="entry name" value="RND_pump_MFP"/>
</dbReference>
<keyword evidence="7" id="KW-0175">Coiled coil</keyword>
<feature type="domain" description="Multidrug resistance protein MdtA-like C-terminal permuted SH3" evidence="13">
    <location>
        <begin position="414"/>
        <end position="476"/>
    </location>
</feature>
<accession>A0A916XNR1</accession>
<dbReference type="InterPro" id="IPR058624">
    <property type="entry name" value="MdtA-like_HH"/>
</dbReference>
<dbReference type="RefSeq" id="WP_229751268.1">
    <property type="nucleotide sequence ID" value="NZ_BMED01000005.1"/>
</dbReference>
<keyword evidence="6 9" id="KW-0472">Membrane</keyword>
<evidence type="ECO:0000259" key="10">
    <source>
        <dbReference type="Pfam" id="PF25876"/>
    </source>
</evidence>
<feature type="region of interest" description="Disordered" evidence="8">
    <location>
        <begin position="480"/>
        <end position="564"/>
    </location>
</feature>
<feature type="compositionally biased region" description="Low complexity" evidence="8">
    <location>
        <begin position="521"/>
        <end position="551"/>
    </location>
</feature>
<evidence type="ECO:0000256" key="3">
    <source>
        <dbReference type="ARBA" id="ARBA00022448"/>
    </source>
</evidence>
<evidence type="ECO:0000256" key="6">
    <source>
        <dbReference type="ARBA" id="ARBA00023136"/>
    </source>
</evidence>
<proteinExistence type="inferred from homology"/>
<dbReference type="GO" id="GO:1990281">
    <property type="term" value="C:efflux pump complex"/>
    <property type="evidence" value="ECO:0007669"/>
    <property type="project" value="TreeGrafter"/>
</dbReference>
<feature type="domain" description="Multidrug resistance protein MdtA-like beta-barrel" evidence="12">
    <location>
        <begin position="347"/>
        <end position="409"/>
    </location>
</feature>
<dbReference type="InterPro" id="IPR058626">
    <property type="entry name" value="MdtA-like_b-barrel"/>
</dbReference>
<comment type="subcellular location">
    <subcellularLocation>
        <location evidence="1">Cell membrane</location>
    </subcellularLocation>
</comment>